<evidence type="ECO:0000313" key="2">
    <source>
        <dbReference type="Proteomes" id="UP000011607"/>
    </source>
</evidence>
<organism evidence="1 2">
    <name type="scientific">Halobiforma nitratireducens JCM 10879</name>
    <dbReference type="NCBI Taxonomy" id="1227454"/>
    <lineage>
        <taxon>Archaea</taxon>
        <taxon>Methanobacteriati</taxon>
        <taxon>Methanobacteriota</taxon>
        <taxon>Stenosarchaea group</taxon>
        <taxon>Halobacteria</taxon>
        <taxon>Halobacteriales</taxon>
        <taxon>Natrialbaceae</taxon>
        <taxon>Halobiforma</taxon>
    </lineage>
</organism>
<accession>M0MDW7</accession>
<keyword evidence="1" id="KW-0255">Endonuclease</keyword>
<gene>
    <name evidence="1" type="ORF">C446_03114</name>
</gene>
<name>M0MDW7_9EURY</name>
<evidence type="ECO:0000313" key="1">
    <source>
        <dbReference type="EMBL" id="EMA43946.1"/>
    </source>
</evidence>
<dbReference type="EMBL" id="AOMA01000036">
    <property type="protein sequence ID" value="EMA43946.1"/>
    <property type="molecule type" value="Genomic_DNA"/>
</dbReference>
<keyword evidence="2" id="KW-1185">Reference proteome</keyword>
<dbReference type="AlphaFoldDB" id="M0MDW7"/>
<reference evidence="1 2" key="1">
    <citation type="journal article" date="2014" name="PLoS Genet.">
        <title>Phylogenetically driven sequencing of extremely halophilic archaea reveals strategies for static and dynamic osmo-response.</title>
        <authorList>
            <person name="Becker E.A."/>
            <person name="Seitzer P.M."/>
            <person name="Tritt A."/>
            <person name="Larsen D."/>
            <person name="Krusor M."/>
            <person name="Yao A.I."/>
            <person name="Wu D."/>
            <person name="Madern D."/>
            <person name="Eisen J.A."/>
            <person name="Darling A.E."/>
            <person name="Facciotti M.T."/>
        </authorList>
    </citation>
    <scope>NUCLEOTIDE SEQUENCE [LARGE SCALE GENOMIC DNA]</scope>
    <source>
        <strain evidence="1 2">JCM 10879</strain>
    </source>
</reference>
<feature type="non-terminal residue" evidence="1">
    <location>
        <position position="31"/>
    </location>
</feature>
<keyword evidence="1" id="KW-0540">Nuclease</keyword>
<proteinExistence type="predicted"/>
<comment type="caution">
    <text evidence="1">The sequence shown here is derived from an EMBL/GenBank/DDBJ whole genome shotgun (WGS) entry which is preliminary data.</text>
</comment>
<keyword evidence="1" id="KW-0378">Hydrolase</keyword>
<sequence>MELEGRFDEDAGVVTVGGNARQRYHDSRGYG</sequence>
<dbReference type="Proteomes" id="UP000011607">
    <property type="component" value="Unassembled WGS sequence"/>
</dbReference>
<dbReference type="GO" id="GO:0004519">
    <property type="term" value="F:endonuclease activity"/>
    <property type="evidence" value="ECO:0007669"/>
    <property type="project" value="UniProtKB-KW"/>
</dbReference>
<protein>
    <submittedName>
        <fullName evidence="1">tRNA intron endonuclease</fullName>
    </submittedName>
</protein>